<organism evidence="3 4">
    <name type="scientific">Eruca vesicaria subsp. sativa</name>
    <name type="common">Garden rocket</name>
    <name type="synonym">Eruca sativa</name>
    <dbReference type="NCBI Taxonomy" id="29727"/>
    <lineage>
        <taxon>Eukaryota</taxon>
        <taxon>Viridiplantae</taxon>
        <taxon>Streptophyta</taxon>
        <taxon>Embryophyta</taxon>
        <taxon>Tracheophyta</taxon>
        <taxon>Spermatophyta</taxon>
        <taxon>Magnoliopsida</taxon>
        <taxon>eudicotyledons</taxon>
        <taxon>Gunneridae</taxon>
        <taxon>Pentapetalae</taxon>
        <taxon>rosids</taxon>
        <taxon>malvids</taxon>
        <taxon>Brassicales</taxon>
        <taxon>Brassicaceae</taxon>
        <taxon>Brassiceae</taxon>
        <taxon>Eruca</taxon>
    </lineage>
</organism>
<gene>
    <name evidence="3" type="ORF">ERUC_LOCUS1733</name>
</gene>
<evidence type="ECO:0000256" key="2">
    <source>
        <dbReference type="SAM" id="Phobius"/>
    </source>
</evidence>
<evidence type="ECO:0000313" key="3">
    <source>
        <dbReference type="EMBL" id="CAH8294259.1"/>
    </source>
</evidence>
<name>A0ABC8IR28_ERUVS</name>
<accession>A0ABC8IR28</accession>
<feature type="compositionally biased region" description="Low complexity" evidence="1">
    <location>
        <begin position="304"/>
        <end position="318"/>
    </location>
</feature>
<comment type="caution">
    <text evidence="3">The sequence shown here is derived from an EMBL/GenBank/DDBJ whole genome shotgun (WGS) entry which is preliminary data.</text>
</comment>
<reference evidence="3 4" key="1">
    <citation type="submission" date="2022-03" db="EMBL/GenBank/DDBJ databases">
        <authorList>
            <person name="Macdonald S."/>
            <person name="Ahmed S."/>
            <person name="Newling K."/>
        </authorList>
    </citation>
    <scope>NUCLEOTIDE SEQUENCE [LARGE SCALE GENOMIC DNA]</scope>
</reference>
<keyword evidence="4" id="KW-1185">Reference proteome</keyword>
<feature type="transmembrane region" description="Helical" evidence="2">
    <location>
        <begin position="20"/>
        <end position="46"/>
    </location>
</feature>
<feature type="transmembrane region" description="Helical" evidence="2">
    <location>
        <begin position="58"/>
        <end position="76"/>
    </location>
</feature>
<evidence type="ECO:0008006" key="5">
    <source>
        <dbReference type="Google" id="ProtNLM"/>
    </source>
</evidence>
<keyword evidence="2" id="KW-1133">Transmembrane helix</keyword>
<keyword evidence="2" id="KW-0472">Membrane</keyword>
<evidence type="ECO:0000313" key="4">
    <source>
        <dbReference type="Proteomes" id="UP001642260"/>
    </source>
</evidence>
<dbReference type="AlphaFoldDB" id="A0ABC8IR28"/>
<evidence type="ECO:0000256" key="1">
    <source>
        <dbReference type="SAM" id="MobiDB-lite"/>
    </source>
</evidence>
<dbReference type="EMBL" id="CAKOAT010048711">
    <property type="protein sequence ID" value="CAH8294259.1"/>
    <property type="molecule type" value="Genomic_DNA"/>
</dbReference>
<feature type="region of interest" description="Disordered" evidence="1">
    <location>
        <begin position="304"/>
        <end position="329"/>
    </location>
</feature>
<dbReference type="Proteomes" id="UP001642260">
    <property type="component" value="Unassembled WGS sequence"/>
</dbReference>
<sequence length="329" mass="36581">MFRSAGEAVSRRRWVLMSALLVSPTFVLLLFFFTVFPACFSLIFGGMRSQRTSTRRRVLRFFGVVFLATLSLRLVSDSVMRREGSLTTALFRFTASIPVEFTSGCRRSSHDVDSVQAIKPPMELNFQPTSSLFPFLGRPEPNISPWFAPFQSYNTRSTSFTRVDPNFIGSSSLSPLLKVKPFSPACILSSDCTVHLRRSLSGVFSSDTGVQSRSVAFLSSSTAKCELSVQFDWAWPICVTKSGSSSLNVLEPISIEIMIRSLLIFDGWVIVYEISSFSRCILPYFSYGMILQQSFVLSPSMTAPSKPELPLSPAALSPTAPPKIHLERK</sequence>
<keyword evidence="2" id="KW-0812">Transmembrane</keyword>
<proteinExistence type="predicted"/>
<protein>
    <recommendedName>
        <fullName evidence="5">Transmembrane protein</fullName>
    </recommendedName>
</protein>